<dbReference type="GO" id="GO:0009055">
    <property type="term" value="F:electron transfer activity"/>
    <property type="evidence" value="ECO:0007669"/>
    <property type="project" value="InterPro"/>
</dbReference>
<dbReference type="EMBL" id="JF805055">
    <property type="protein sequence ID" value="AEI30335.1"/>
    <property type="molecule type" value="Genomic_DNA"/>
</dbReference>
<gene>
    <name evidence="1" type="ORF">LDC_03372</name>
</gene>
<evidence type="ECO:0000313" key="1">
    <source>
        <dbReference type="EMBL" id="AEI30335.1"/>
    </source>
</evidence>
<accession>F8UH28</accession>
<dbReference type="GO" id="GO:0020037">
    <property type="term" value="F:heme binding"/>
    <property type="evidence" value="ECO:0007669"/>
    <property type="project" value="InterPro"/>
</dbReference>
<name>F8UH28_9ZZZZ</name>
<dbReference type="SUPFAM" id="SSF46626">
    <property type="entry name" value="Cytochrome c"/>
    <property type="match status" value="1"/>
</dbReference>
<organism evidence="1">
    <name type="scientific">uncultured microorganism</name>
    <dbReference type="NCBI Taxonomy" id="358574"/>
    <lineage>
        <taxon>unclassified sequences</taxon>
        <taxon>environmental samples</taxon>
    </lineage>
</organism>
<protein>
    <submittedName>
        <fullName evidence="1">Conserved hypothetical secreted protein</fullName>
    </submittedName>
</protein>
<sequence>MTSVKPVLAMLLLLICASAATADPDRGRLLYENHCGSCHESTVHIREIQVAKSLAAVRAQVVRWQEALKLQWSAEDVGDVAEYLNTAWYHYAQ</sequence>
<dbReference type="InterPro" id="IPR036909">
    <property type="entry name" value="Cyt_c-like_dom_sf"/>
</dbReference>
<proteinExistence type="predicted"/>
<dbReference type="AlphaFoldDB" id="F8UH28"/>
<reference evidence="1" key="1">
    <citation type="submission" date="2011-04" db="EMBL/GenBank/DDBJ databases">
        <title>Taxonomic and functional metagenomic profiling of the microbial community in the anoxic sediment of a brackish shallow lake (Laguna de Carrizo Central Spain).</title>
        <authorList>
            <consortium name="CONSOLIDER consortium CSD2007-00005"/>
            <person name="Guazzaroni M.-E."/>
            <person name="Richter M."/>
            <person name="Garcia-Salamanca A."/>
            <person name="Yarza P."/>
            <person name="Ferrer M."/>
        </authorList>
    </citation>
    <scope>NUCLEOTIDE SEQUENCE</scope>
</reference>